<evidence type="ECO:0000256" key="2">
    <source>
        <dbReference type="ARBA" id="ARBA00023295"/>
    </source>
</evidence>
<keyword evidence="1 4" id="KW-0378">Hydrolase</keyword>
<protein>
    <submittedName>
        <fullName evidence="4">Nucleoside hydrolase</fullName>
    </submittedName>
</protein>
<dbReference type="InterPro" id="IPR001910">
    <property type="entry name" value="Inosine/uridine_hydrolase_dom"/>
</dbReference>
<dbReference type="GO" id="GO:0005829">
    <property type="term" value="C:cytosol"/>
    <property type="evidence" value="ECO:0007669"/>
    <property type="project" value="TreeGrafter"/>
</dbReference>
<dbReference type="GO" id="GO:0006152">
    <property type="term" value="P:purine nucleoside catabolic process"/>
    <property type="evidence" value="ECO:0007669"/>
    <property type="project" value="TreeGrafter"/>
</dbReference>
<dbReference type="PANTHER" id="PTHR12304">
    <property type="entry name" value="INOSINE-URIDINE PREFERRING NUCLEOSIDE HYDROLASE"/>
    <property type="match status" value="1"/>
</dbReference>
<dbReference type="InterPro" id="IPR023186">
    <property type="entry name" value="IUNH"/>
</dbReference>
<keyword evidence="2" id="KW-0326">Glycosidase</keyword>
<evidence type="ECO:0000259" key="3">
    <source>
        <dbReference type="Pfam" id="PF01156"/>
    </source>
</evidence>
<reference evidence="4" key="1">
    <citation type="submission" date="2020-10" db="EMBL/GenBank/DDBJ databases">
        <authorList>
            <person name="Gilroy R."/>
        </authorList>
    </citation>
    <scope>NUCLEOTIDE SEQUENCE</scope>
    <source>
        <strain evidence="4">ChiSjej5B23-6657</strain>
    </source>
</reference>
<dbReference type="GO" id="GO:0008477">
    <property type="term" value="F:purine nucleosidase activity"/>
    <property type="evidence" value="ECO:0007669"/>
    <property type="project" value="TreeGrafter"/>
</dbReference>
<evidence type="ECO:0000313" key="4">
    <source>
        <dbReference type="EMBL" id="HIR70738.1"/>
    </source>
</evidence>
<proteinExistence type="predicted"/>
<reference evidence="4" key="2">
    <citation type="journal article" date="2021" name="PeerJ">
        <title>Extensive microbial diversity within the chicken gut microbiome revealed by metagenomics and culture.</title>
        <authorList>
            <person name="Gilroy R."/>
            <person name="Ravi A."/>
            <person name="Getino M."/>
            <person name="Pursley I."/>
            <person name="Horton D.L."/>
            <person name="Alikhan N.F."/>
            <person name="Baker D."/>
            <person name="Gharbi K."/>
            <person name="Hall N."/>
            <person name="Watson M."/>
            <person name="Adriaenssens E.M."/>
            <person name="Foster-Nyarko E."/>
            <person name="Jarju S."/>
            <person name="Secka A."/>
            <person name="Antonio M."/>
            <person name="Oren A."/>
            <person name="Chaudhuri R.R."/>
            <person name="La Ragione R."/>
            <person name="Hildebrand F."/>
            <person name="Pallen M.J."/>
        </authorList>
    </citation>
    <scope>NUCLEOTIDE SEQUENCE</scope>
    <source>
        <strain evidence="4">ChiSjej5B23-6657</strain>
    </source>
</reference>
<sequence length="350" mass="39492">MKREEILQRLRFHVPEKKRKRVIVHTDIKNEADDPFTIVQHLLTPSEEVEGIIAGHNEWMAGIMVPKMAEQYGISQEELMAKMSDMTESGAGTEGNPMVTPRGKSMEKNYREGVKILKLAQIDDVPLVRGSAYELASDRPEELPESEGADFIIQQAMKKDDRPLYVALLGCLTDLAIAYLKEPQIADKVIAVWIGGGDYPNGGGEFNLMQDVIAARVLFDSPMEIWQIPMNVYKTMEFSLAELVDKIAPCGEIGAYLCQQMLDFNEKMGNTPNGFPHGETWSIGDNPTVSVLLQGSERVCWHMEHAPYINDDYSYTMREDSKMIRVYDSVDTRLTLSDLFSKLRLCYGGR</sequence>
<evidence type="ECO:0000256" key="1">
    <source>
        <dbReference type="ARBA" id="ARBA00022801"/>
    </source>
</evidence>
<dbReference type="Proteomes" id="UP000823912">
    <property type="component" value="Unassembled WGS sequence"/>
</dbReference>
<dbReference type="EMBL" id="DVHM01000091">
    <property type="protein sequence ID" value="HIR70738.1"/>
    <property type="molecule type" value="Genomic_DNA"/>
</dbReference>
<dbReference type="SUPFAM" id="SSF53590">
    <property type="entry name" value="Nucleoside hydrolase"/>
    <property type="match status" value="1"/>
</dbReference>
<dbReference type="AlphaFoldDB" id="A0A9D1E9R4"/>
<dbReference type="Pfam" id="PF01156">
    <property type="entry name" value="IU_nuc_hydro"/>
    <property type="match status" value="1"/>
</dbReference>
<comment type="caution">
    <text evidence="4">The sequence shown here is derived from an EMBL/GenBank/DDBJ whole genome shotgun (WGS) entry which is preliminary data.</text>
</comment>
<dbReference type="Gene3D" id="3.90.245.10">
    <property type="entry name" value="Ribonucleoside hydrolase-like"/>
    <property type="match status" value="1"/>
</dbReference>
<accession>A0A9D1E9R4</accession>
<name>A0A9D1E9R4_9FIRM</name>
<organism evidence="4 5">
    <name type="scientific">Candidatus Pullilachnospira gallistercoris</name>
    <dbReference type="NCBI Taxonomy" id="2840911"/>
    <lineage>
        <taxon>Bacteria</taxon>
        <taxon>Bacillati</taxon>
        <taxon>Bacillota</taxon>
        <taxon>Clostridia</taxon>
        <taxon>Lachnospirales</taxon>
        <taxon>Lachnospiraceae</taxon>
        <taxon>Lachnospiraceae incertae sedis</taxon>
        <taxon>Candidatus Pullilachnospira</taxon>
    </lineage>
</organism>
<dbReference type="PANTHER" id="PTHR12304:SF4">
    <property type="entry name" value="URIDINE NUCLEOSIDASE"/>
    <property type="match status" value="1"/>
</dbReference>
<gene>
    <name evidence="4" type="ORF">IAA55_05615</name>
</gene>
<evidence type="ECO:0000313" key="5">
    <source>
        <dbReference type="Proteomes" id="UP000823912"/>
    </source>
</evidence>
<dbReference type="InterPro" id="IPR036452">
    <property type="entry name" value="Ribo_hydro-like"/>
</dbReference>
<feature type="domain" description="Inosine/uridine-preferring nucleoside hydrolase" evidence="3">
    <location>
        <begin position="106"/>
        <end position="295"/>
    </location>
</feature>